<feature type="domain" description="PpiC" evidence="3">
    <location>
        <begin position="176"/>
        <end position="283"/>
    </location>
</feature>
<dbReference type="AlphaFoldDB" id="A0A4V1LGE9"/>
<accession>A0A4V1LGE9</accession>
<dbReference type="Proteomes" id="UP000290649">
    <property type="component" value="Unassembled WGS sequence"/>
</dbReference>
<keyword evidence="2" id="KW-0732">Signal</keyword>
<dbReference type="PANTHER" id="PTHR47245:SF2">
    <property type="entry name" value="PEPTIDYL-PROLYL CIS-TRANS ISOMERASE HP_0175-RELATED"/>
    <property type="match status" value="1"/>
</dbReference>
<organism evidence="4 5">
    <name type="scientific">Anaerobacillus alkaliphilus</name>
    <dbReference type="NCBI Taxonomy" id="1548597"/>
    <lineage>
        <taxon>Bacteria</taxon>
        <taxon>Bacillati</taxon>
        <taxon>Bacillota</taxon>
        <taxon>Bacilli</taxon>
        <taxon>Bacillales</taxon>
        <taxon>Bacillaceae</taxon>
        <taxon>Anaerobacillus</taxon>
    </lineage>
</organism>
<evidence type="ECO:0000256" key="1">
    <source>
        <dbReference type="PROSITE-ProRule" id="PRU00278"/>
    </source>
</evidence>
<evidence type="ECO:0000256" key="2">
    <source>
        <dbReference type="SAM" id="SignalP"/>
    </source>
</evidence>
<dbReference type="GO" id="GO:0003755">
    <property type="term" value="F:peptidyl-prolyl cis-trans isomerase activity"/>
    <property type="evidence" value="ECO:0007669"/>
    <property type="project" value="UniProtKB-KW"/>
</dbReference>
<dbReference type="RefSeq" id="WP_129078392.1">
    <property type="nucleotide sequence ID" value="NZ_QOUX01000037.1"/>
</dbReference>
<dbReference type="Gene3D" id="3.10.50.40">
    <property type="match status" value="1"/>
</dbReference>
<reference evidence="4 5" key="1">
    <citation type="journal article" date="2019" name="Int. J. Syst. Evol. Microbiol.">
        <title>Anaerobacillus alkaliphilus sp. nov., a novel alkaliphilic and moderately halophilic bacterium.</title>
        <authorList>
            <person name="Borsodi A.K."/>
            <person name="Aszalos J.M."/>
            <person name="Bihari P."/>
            <person name="Nagy I."/>
            <person name="Schumann P."/>
            <person name="Sproer C."/>
            <person name="Kovacs A.L."/>
            <person name="Boka K."/>
            <person name="Dobosy P."/>
            <person name="Ovari M."/>
            <person name="Szili-Kovacs T."/>
            <person name="Toth E."/>
        </authorList>
    </citation>
    <scope>NUCLEOTIDE SEQUENCE [LARGE SCALE GENOMIC DNA]</scope>
    <source>
        <strain evidence="4 5">B16-10</strain>
    </source>
</reference>
<evidence type="ECO:0000313" key="5">
    <source>
        <dbReference type="Proteomes" id="UP000290649"/>
    </source>
</evidence>
<dbReference type="EMBL" id="QOUX01000037">
    <property type="protein sequence ID" value="RXJ00701.1"/>
    <property type="molecule type" value="Genomic_DNA"/>
</dbReference>
<dbReference type="Pfam" id="PF00639">
    <property type="entry name" value="Rotamase"/>
    <property type="match status" value="1"/>
</dbReference>
<dbReference type="InterPro" id="IPR046357">
    <property type="entry name" value="PPIase_dom_sf"/>
</dbReference>
<dbReference type="PANTHER" id="PTHR47245">
    <property type="entry name" value="PEPTIDYLPROLYL ISOMERASE"/>
    <property type="match status" value="1"/>
</dbReference>
<dbReference type="PROSITE" id="PS51257">
    <property type="entry name" value="PROKAR_LIPOPROTEIN"/>
    <property type="match status" value="1"/>
</dbReference>
<feature type="chain" id="PRO_5039584513" description="PpiC domain-containing protein" evidence="2">
    <location>
        <begin position="23"/>
        <end position="322"/>
    </location>
</feature>
<name>A0A4V1LGE9_9BACI</name>
<dbReference type="OrthoDB" id="14196at2"/>
<evidence type="ECO:0000259" key="3">
    <source>
        <dbReference type="PROSITE" id="PS50198"/>
    </source>
</evidence>
<protein>
    <recommendedName>
        <fullName evidence="3">PpiC domain-containing protein</fullName>
    </recommendedName>
</protein>
<keyword evidence="1" id="KW-0413">Isomerase</keyword>
<evidence type="ECO:0000313" key="4">
    <source>
        <dbReference type="EMBL" id="RXJ00701.1"/>
    </source>
</evidence>
<keyword evidence="1" id="KW-0697">Rotamase</keyword>
<proteinExistence type="predicted"/>
<gene>
    <name evidence="4" type="ORF">DS745_11630</name>
</gene>
<keyword evidence="5" id="KW-1185">Reference proteome</keyword>
<dbReference type="InterPro" id="IPR027304">
    <property type="entry name" value="Trigger_fact/SurA_dom_sf"/>
</dbReference>
<comment type="caution">
    <text evidence="4">The sequence shown here is derived from an EMBL/GenBank/DDBJ whole genome shotgun (WGS) entry which is preliminary data.</text>
</comment>
<sequence>MRIMKNILMALLIMLVFTGCSSEEENTSADLATFEFQPVDRTNLPDDKIVATFTGGEITGREFANFLAVQAFINPSAPINDEEYRLQIINDLIVEKSTANEVKDTEWAYQQLDIVWNQILLQYDEETIMNAYETLGINEDVVKEALVALLNIETYFREQITEEELNDLYEEVIEEFTTATFSHILIAINEVETNEEFELRSTDEAFEIANELYSQIIAGADLGALAIEHSDDLGSSENNGRYENITISGLVPEFQQALLDLEKNIVSEPVKTDYGYHLIRVEERHVTPLNEVKDVLLAELTYEKYVDYYLDVLPEYIIEINL</sequence>
<feature type="signal peptide" evidence="2">
    <location>
        <begin position="1"/>
        <end position="22"/>
    </location>
</feature>
<dbReference type="SUPFAM" id="SSF54534">
    <property type="entry name" value="FKBP-like"/>
    <property type="match status" value="1"/>
</dbReference>
<dbReference type="InterPro" id="IPR050245">
    <property type="entry name" value="PrsA_foldase"/>
</dbReference>
<dbReference type="PROSITE" id="PS50198">
    <property type="entry name" value="PPIC_PPIASE_2"/>
    <property type="match status" value="1"/>
</dbReference>
<dbReference type="InterPro" id="IPR000297">
    <property type="entry name" value="PPIase_PpiC"/>
</dbReference>
<dbReference type="SUPFAM" id="SSF109998">
    <property type="entry name" value="Triger factor/SurA peptide-binding domain-like"/>
    <property type="match status" value="1"/>
</dbReference>